<evidence type="ECO:0000313" key="6">
    <source>
        <dbReference type="Proteomes" id="UP001319870"/>
    </source>
</evidence>
<evidence type="ECO:0000256" key="3">
    <source>
        <dbReference type="ARBA" id="ARBA00038502"/>
    </source>
</evidence>
<dbReference type="InterPro" id="IPR051531">
    <property type="entry name" value="N-acetyltransferase"/>
</dbReference>
<protein>
    <submittedName>
        <fullName evidence="5">GNAT family N-acetyltransferase</fullName>
    </submittedName>
</protein>
<evidence type="ECO:0000259" key="4">
    <source>
        <dbReference type="PROSITE" id="PS51186"/>
    </source>
</evidence>
<dbReference type="PANTHER" id="PTHR43792:SF8">
    <property type="entry name" value="[RIBOSOMAL PROTEIN US5]-ALANINE N-ACETYLTRANSFERASE"/>
    <property type="match status" value="1"/>
</dbReference>
<feature type="domain" description="N-acetyltransferase" evidence="4">
    <location>
        <begin position="17"/>
        <end position="186"/>
    </location>
</feature>
<dbReference type="Gene3D" id="3.40.630.30">
    <property type="match status" value="1"/>
</dbReference>
<dbReference type="InterPro" id="IPR016181">
    <property type="entry name" value="Acyl_CoA_acyltransferase"/>
</dbReference>
<dbReference type="Pfam" id="PF13302">
    <property type="entry name" value="Acetyltransf_3"/>
    <property type="match status" value="1"/>
</dbReference>
<dbReference type="RefSeq" id="WP_225563845.1">
    <property type="nucleotide sequence ID" value="NZ_JAIXCQ010000001.1"/>
</dbReference>
<gene>
    <name evidence="5" type="ORF">LEP48_02060</name>
</gene>
<proteinExistence type="inferred from homology"/>
<dbReference type="PANTHER" id="PTHR43792">
    <property type="entry name" value="GNAT FAMILY, PUTATIVE (AFU_ORTHOLOGUE AFUA_3G00765)-RELATED-RELATED"/>
    <property type="match status" value="1"/>
</dbReference>
<reference evidence="5 6" key="1">
    <citation type="submission" date="2021-09" db="EMBL/GenBank/DDBJ databases">
        <title>Isoptericola luteus sp. nov., a novel bacterium isolated from Harbin, the capital city of Heilongjiang province.</title>
        <authorList>
            <person name="Li J."/>
        </authorList>
    </citation>
    <scope>NUCLEOTIDE SEQUENCE [LARGE SCALE GENOMIC DNA]</scope>
    <source>
        <strain evidence="5 6">NEAU-Y5</strain>
    </source>
</reference>
<comment type="caution">
    <text evidence="5">The sequence shown here is derived from an EMBL/GenBank/DDBJ whole genome shotgun (WGS) entry which is preliminary data.</text>
</comment>
<dbReference type="SUPFAM" id="SSF55729">
    <property type="entry name" value="Acyl-CoA N-acyltransferases (Nat)"/>
    <property type="match status" value="1"/>
</dbReference>
<dbReference type="InterPro" id="IPR000182">
    <property type="entry name" value="GNAT_dom"/>
</dbReference>
<evidence type="ECO:0000256" key="1">
    <source>
        <dbReference type="ARBA" id="ARBA00022679"/>
    </source>
</evidence>
<evidence type="ECO:0000256" key="2">
    <source>
        <dbReference type="ARBA" id="ARBA00023315"/>
    </source>
</evidence>
<accession>A0ABS7ZCF5</accession>
<keyword evidence="6" id="KW-1185">Reference proteome</keyword>
<sequence length="197" mass="21243">MTTTTSDVTWPRQVGPLVLRPPSSADLDHVLTWRNHPDVTRWLLTTTVDPDSYRAAWLASGDDATDVGVVADVDGTVVATGTISVSDGMGQTQGDVWRGAEGSLGYLVDPAYAGRGVATAVAGTLLDVAFTDLGLHRVTAGCFAANRASWRVMEKLGMRREQHGVEDSWHAELGWVDGYTYGILAREWRERAGSVGR</sequence>
<organism evidence="5 6">
    <name type="scientific">Isoptericola luteus</name>
    <dbReference type="NCBI Taxonomy" id="2879484"/>
    <lineage>
        <taxon>Bacteria</taxon>
        <taxon>Bacillati</taxon>
        <taxon>Actinomycetota</taxon>
        <taxon>Actinomycetes</taxon>
        <taxon>Micrococcales</taxon>
        <taxon>Promicromonosporaceae</taxon>
        <taxon>Isoptericola</taxon>
    </lineage>
</organism>
<comment type="similarity">
    <text evidence="3">Belongs to the acetyltransferase family. RimJ subfamily.</text>
</comment>
<keyword evidence="2" id="KW-0012">Acyltransferase</keyword>
<name>A0ABS7ZCF5_9MICO</name>
<keyword evidence="1" id="KW-0808">Transferase</keyword>
<evidence type="ECO:0000313" key="5">
    <source>
        <dbReference type="EMBL" id="MCA5892132.1"/>
    </source>
</evidence>
<dbReference type="PROSITE" id="PS51186">
    <property type="entry name" value="GNAT"/>
    <property type="match status" value="1"/>
</dbReference>
<dbReference type="Proteomes" id="UP001319870">
    <property type="component" value="Unassembled WGS sequence"/>
</dbReference>
<dbReference type="EMBL" id="JAIXCQ010000001">
    <property type="protein sequence ID" value="MCA5892132.1"/>
    <property type="molecule type" value="Genomic_DNA"/>
</dbReference>